<protein>
    <submittedName>
        <fullName evidence="1">Uncharacterized protein</fullName>
    </submittedName>
</protein>
<gene>
    <name evidence="1" type="ORF">EZV62_018335</name>
</gene>
<dbReference type="AlphaFoldDB" id="A0A5C7HL19"/>
<accession>A0A5C7HL19</accession>
<dbReference type="EMBL" id="VAHF01000008">
    <property type="protein sequence ID" value="TXG57022.1"/>
    <property type="molecule type" value="Genomic_DNA"/>
</dbReference>
<dbReference type="Proteomes" id="UP000323000">
    <property type="component" value="Chromosome 8"/>
</dbReference>
<evidence type="ECO:0000313" key="1">
    <source>
        <dbReference type="EMBL" id="TXG57022.1"/>
    </source>
</evidence>
<dbReference type="OrthoDB" id="379794at2759"/>
<comment type="caution">
    <text evidence="1">The sequence shown here is derived from an EMBL/GenBank/DDBJ whole genome shotgun (WGS) entry which is preliminary data.</text>
</comment>
<reference evidence="2" key="1">
    <citation type="journal article" date="2019" name="Gigascience">
        <title>De novo genome assembly of the endangered Acer yangbiense, a plant species with extremely small populations endemic to Yunnan Province, China.</title>
        <authorList>
            <person name="Yang J."/>
            <person name="Wariss H.M."/>
            <person name="Tao L."/>
            <person name="Zhang R."/>
            <person name="Yun Q."/>
            <person name="Hollingsworth P."/>
            <person name="Dao Z."/>
            <person name="Luo G."/>
            <person name="Guo H."/>
            <person name="Ma Y."/>
            <person name="Sun W."/>
        </authorList>
    </citation>
    <scope>NUCLEOTIDE SEQUENCE [LARGE SCALE GENOMIC DNA]</scope>
    <source>
        <strain evidence="2">cv. Malutang</strain>
    </source>
</reference>
<evidence type="ECO:0000313" key="2">
    <source>
        <dbReference type="Proteomes" id="UP000323000"/>
    </source>
</evidence>
<sequence length="126" mass="13821">MAVADLELQGTIDVPELSGLGLKVEVDQQTQRAKCELAKPTYITLETVLNLVVVSDHGSWPVSTPDAQQLSKCPRKVSLMTTRNTVTCWASASIVYAGTIHPKRRSISATSNLSWRLLSLRENATR</sequence>
<keyword evidence="2" id="KW-1185">Reference proteome</keyword>
<organism evidence="1 2">
    <name type="scientific">Acer yangbiense</name>
    <dbReference type="NCBI Taxonomy" id="1000413"/>
    <lineage>
        <taxon>Eukaryota</taxon>
        <taxon>Viridiplantae</taxon>
        <taxon>Streptophyta</taxon>
        <taxon>Embryophyta</taxon>
        <taxon>Tracheophyta</taxon>
        <taxon>Spermatophyta</taxon>
        <taxon>Magnoliopsida</taxon>
        <taxon>eudicotyledons</taxon>
        <taxon>Gunneridae</taxon>
        <taxon>Pentapetalae</taxon>
        <taxon>rosids</taxon>
        <taxon>malvids</taxon>
        <taxon>Sapindales</taxon>
        <taxon>Sapindaceae</taxon>
        <taxon>Hippocastanoideae</taxon>
        <taxon>Acereae</taxon>
        <taxon>Acer</taxon>
    </lineage>
</organism>
<proteinExistence type="predicted"/>
<name>A0A5C7HL19_9ROSI</name>